<dbReference type="Gene3D" id="3.30.465.10">
    <property type="match status" value="1"/>
</dbReference>
<keyword evidence="4" id="KW-0274">FAD</keyword>
<name>A0A8H3CE90_9AGAM</name>
<gene>
    <name evidence="8" type="ORF">RDB_LOCUS99062</name>
</gene>
<comment type="cofactor">
    <cofactor evidence="1">
        <name>FAD</name>
        <dbReference type="ChEBI" id="CHEBI:57692"/>
    </cofactor>
</comment>
<dbReference type="AlphaFoldDB" id="A0A8H3CE90"/>
<dbReference type="SUPFAM" id="SSF56176">
    <property type="entry name" value="FAD-binding/transporter-associated domain-like"/>
    <property type="match status" value="1"/>
</dbReference>
<comment type="caution">
    <text evidence="8">The sequence shown here is derived from an EMBL/GenBank/DDBJ whole genome shotgun (WGS) entry which is preliminary data.</text>
</comment>
<evidence type="ECO:0000256" key="6">
    <source>
        <dbReference type="SAM" id="MobiDB-lite"/>
    </source>
</evidence>
<dbReference type="InterPro" id="IPR011009">
    <property type="entry name" value="Kinase-like_dom_sf"/>
</dbReference>
<evidence type="ECO:0000256" key="5">
    <source>
        <dbReference type="ARBA" id="ARBA00023002"/>
    </source>
</evidence>
<proteinExistence type="inferred from homology"/>
<dbReference type="InterPro" id="IPR006094">
    <property type="entry name" value="Oxid_FAD_bind_N"/>
</dbReference>
<dbReference type="InterPro" id="IPR016166">
    <property type="entry name" value="FAD-bd_PCMH"/>
</dbReference>
<dbReference type="PANTHER" id="PTHR42973">
    <property type="entry name" value="BINDING OXIDOREDUCTASE, PUTATIVE (AFU_ORTHOLOGUE AFUA_1G17690)-RELATED"/>
    <property type="match status" value="1"/>
</dbReference>
<dbReference type="Pfam" id="PF08031">
    <property type="entry name" value="BBE"/>
    <property type="match status" value="1"/>
</dbReference>
<dbReference type="Pfam" id="PF17667">
    <property type="entry name" value="Pkinase_fungal"/>
    <property type="match status" value="1"/>
</dbReference>
<evidence type="ECO:0000313" key="8">
    <source>
        <dbReference type="EMBL" id="CAE6480791.1"/>
    </source>
</evidence>
<organism evidence="8 9">
    <name type="scientific">Rhizoctonia solani</name>
    <dbReference type="NCBI Taxonomy" id="456999"/>
    <lineage>
        <taxon>Eukaryota</taxon>
        <taxon>Fungi</taxon>
        <taxon>Dikarya</taxon>
        <taxon>Basidiomycota</taxon>
        <taxon>Agaricomycotina</taxon>
        <taxon>Agaricomycetes</taxon>
        <taxon>Cantharellales</taxon>
        <taxon>Ceratobasidiaceae</taxon>
        <taxon>Rhizoctonia</taxon>
    </lineage>
</organism>
<feature type="compositionally biased region" description="Basic and acidic residues" evidence="6">
    <location>
        <begin position="25"/>
        <end position="42"/>
    </location>
</feature>
<sequence>MILDTLSRTPGLITPFDKEYNQIQERSTRKDVTRAPEHDREAVPIARDASRYLSDPTLSRPRNYPVPSDPSTDLRALIPSSKVLTVEDGDEYMPSALTSNLLYARKAPRIVVVANNVQDIQQTIKFARKRHIPLTVQNGGHSYGGYALNHEGILINLKPFKDVKVNLNSTPKQATIQAGCQWIDVYDHFKANGYKQMVLGGRCKQVGVSGYTLGGGVSPFSRHYGLGIDSILEMKVITASGDLVTVSSKDTDPKKKELFWALRGGGGGNFGILTEFTTQIHDLVDRAGEVIYGVLVWELPRQKSEFNAMIEVLNSTTWPNELTMDLLWQQTKDSPSTGGLVVVYDGTMEDYRKAIRPLARFIHGESPVRKCNWWDVSVIEQGWYAESPAFHHHTSFVFARGSLTLKVINEVDNLMQETRKRLDRCDPHGKAYIIWVQVGGKVNRVRAEDTAYYWRDAEYVSYFKLQWYKREAMGEMIKLVEEVKEKLLPYTIQGKAAYVNFVDRTIPNWQDAYYGKNYSRLQRVKKEWDPDNFFKFEQSIDLPGTTGPRAGTGEDLRKALRQTEVVWGHPSTLAPGNAPYSPLAQLFLLFITRITYPYYSLCPILEPVVPLHTATLARTEVLRRALSHFLFGVVRLLGLSEAEMATDSERARLRLLTPVLKAFAAEHAVGGMEECMAALGGLGYMEETGIGRLIRDLLVEKIWMGTINVLALDMLRAARGGAIKAFCEWSRDVITRSESNVAELVNALTLLESLKLVDSHARLGLLLVAHVASASYLLEHAQWSRLELDDVIAQHPAVCVSGLKMRVATRDDSLSKTPTLLEFLKVMYDACVAQRNLHRRGILHRDINDSNIMMAPKDNGRCYEDCVDGYNDVKYVNQVLDPKQSPKPACLVIDVGHSTDQDYLAVVSAESKKSINFAERKGTPKFISRSVSKGKLLPPLYIPRKSLFQMPKLDGRPYKLYTSCIESMYEAYNKAVDEGSQPSSKPAATRFTHQLFHDAESTFWVISWFLARSAPNDYEMENKPNPELQLFVNGMEAHYPSNNISDPRADFSPTLEAWKQILHPRLVDVAPMLSEMHEYILPEWGYRPELNTEYPEHAHEALMRLLLREIVRIEDDKTKDVVFAPLGTRNLLG</sequence>
<dbReference type="InterPro" id="IPR009075">
    <property type="entry name" value="AcylCo_DH/oxidase_C"/>
</dbReference>
<feature type="domain" description="FAD-binding PCMH-type" evidence="7">
    <location>
        <begin position="103"/>
        <end position="283"/>
    </location>
</feature>
<dbReference type="InterPro" id="IPR040976">
    <property type="entry name" value="Pkinase_fungal"/>
</dbReference>
<dbReference type="Gene3D" id="1.10.510.10">
    <property type="entry name" value="Transferase(Phosphotransferase) domain 1"/>
    <property type="match status" value="1"/>
</dbReference>
<dbReference type="InterPro" id="IPR050416">
    <property type="entry name" value="FAD-linked_Oxidoreductase"/>
</dbReference>
<comment type="similarity">
    <text evidence="2">Belongs to the oxygen-dependent FAD-linked oxidoreductase family.</text>
</comment>
<dbReference type="InterPro" id="IPR012951">
    <property type="entry name" value="BBE"/>
</dbReference>
<keyword evidence="5" id="KW-0560">Oxidoreductase</keyword>
<dbReference type="PROSITE" id="PS51387">
    <property type="entry name" value="FAD_PCMH"/>
    <property type="match status" value="1"/>
</dbReference>
<dbReference type="InterPro" id="IPR036250">
    <property type="entry name" value="AcylCo_DH-like_C"/>
</dbReference>
<dbReference type="Pfam" id="PF01565">
    <property type="entry name" value="FAD_binding_4"/>
    <property type="match status" value="1"/>
</dbReference>
<protein>
    <recommendedName>
        <fullName evidence="7">FAD-binding PCMH-type domain-containing protein</fullName>
    </recommendedName>
</protein>
<keyword evidence="3" id="KW-0285">Flavoprotein</keyword>
<reference evidence="8" key="1">
    <citation type="submission" date="2021-01" db="EMBL/GenBank/DDBJ databases">
        <authorList>
            <person name="Kaushik A."/>
        </authorList>
    </citation>
    <scope>NUCLEOTIDE SEQUENCE</scope>
    <source>
        <strain evidence="8">AG3-1AP</strain>
    </source>
</reference>
<dbReference type="GO" id="GO:0016627">
    <property type="term" value="F:oxidoreductase activity, acting on the CH-CH group of donors"/>
    <property type="evidence" value="ECO:0007669"/>
    <property type="project" value="InterPro"/>
</dbReference>
<dbReference type="Gene3D" id="1.20.140.10">
    <property type="entry name" value="Butyryl-CoA Dehydrogenase, subunit A, domain 3"/>
    <property type="match status" value="1"/>
</dbReference>
<dbReference type="EMBL" id="CAJMWV010003370">
    <property type="protein sequence ID" value="CAE6480791.1"/>
    <property type="molecule type" value="Genomic_DNA"/>
</dbReference>
<feature type="region of interest" description="Disordered" evidence="6">
    <location>
        <begin position="25"/>
        <end position="72"/>
    </location>
</feature>
<dbReference type="SUPFAM" id="SSF56112">
    <property type="entry name" value="Protein kinase-like (PK-like)"/>
    <property type="match status" value="1"/>
</dbReference>
<evidence type="ECO:0000256" key="1">
    <source>
        <dbReference type="ARBA" id="ARBA00001974"/>
    </source>
</evidence>
<dbReference type="InterPro" id="IPR036318">
    <property type="entry name" value="FAD-bd_PCMH-like_sf"/>
</dbReference>
<dbReference type="PANTHER" id="PTHR42973:SF39">
    <property type="entry name" value="FAD-BINDING PCMH-TYPE DOMAIN-CONTAINING PROTEIN"/>
    <property type="match status" value="1"/>
</dbReference>
<evidence type="ECO:0000256" key="3">
    <source>
        <dbReference type="ARBA" id="ARBA00022630"/>
    </source>
</evidence>
<dbReference type="Pfam" id="PF00441">
    <property type="entry name" value="Acyl-CoA_dh_1"/>
    <property type="match status" value="1"/>
</dbReference>
<evidence type="ECO:0000256" key="2">
    <source>
        <dbReference type="ARBA" id="ARBA00005466"/>
    </source>
</evidence>
<evidence type="ECO:0000313" key="9">
    <source>
        <dbReference type="Proteomes" id="UP000663831"/>
    </source>
</evidence>
<dbReference type="Gene3D" id="3.40.462.20">
    <property type="match status" value="1"/>
</dbReference>
<dbReference type="SUPFAM" id="SSF47203">
    <property type="entry name" value="Acyl-CoA dehydrogenase C-terminal domain-like"/>
    <property type="match status" value="1"/>
</dbReference>
<evidence type="ECO:0000259" key="7">
    <source>
        <dbReference type="PROSITE" id="PS51387"/>
    </source>
</evidence>
<evidence type="ECO:0000256" key="4">
    <source>
        <dbReference type="ARBA" id="ARBA00022827"/>
    </source>
</evidence>
<accession>A0A8H3CE90</accession>
<dbReference type="Proteomes" id="UP000663831">
    <property type="component" value="Unassembled WGS sequence"/>
</dbReference>
<dbReference type="GO" id="GO:0071949">
    <property type="term" value="F:FAD binding"/>
    <property type="evidence" value="ECO:0007669"/>
    <property type="project" value="InterPro"/>
</dbReference>
<dbReference type="InterPro" id="IPR016169">
    <property type="entry name" value="FAD-bd_PCMH_sub2"/>
</dbReference>